<dbReference type="EMBL" id="SNVX01000007">
    <property type="protein sequence ID" value="TDN57657.1"/>
    <property type="molecule type" value="Genomic_DNA"/>
</dbReference>
<evidence type="ECO:0000256" key="2">
    <source>
        <dbReference type="SAM" id="SignalP"/>
    </source>
</evidence>
<comment type="caution">
    <text evidence="4">The sequence shown here is derived from an EMBL/GenBank/DDBJ whole genome shotgun (WGS) entry which is preliminary data.</text>
</comment>
<dbReference type="Pfam" id="PF07338">
    <property type="entry name" value="YdgH_BhsA-like"/>
    <property type="match status" value="1"/>
</dbReference>
<organism evidence="4 5">
    <name type="scientific">Scandinavium goeteborgense</name>
    <dbReference type="NCBI Taxonomy" id="1851514"/>
    <lineage>
        <taxon>Bacteria</taxon>
        <taxon>Pseudomonadati</taxon>
        <taxon>Pseudomonadota</taxon>
        <taxon>Gammaproteobacteria</taxon>
        <taxon>Enterobacterales</taxon>
        <taxon>Enterobacteriaceae</taxon>
        <taxon>Scandinavium</taxon>
    </lineage>
</organism>
<dbReference type="Proteomes" id="UP000295530">
    <property type="component" value="Unassembled WGS sequence"/>
</dbReference>
<keyword evidence="5" id="KW-1185">Reference proteome</keyword>
<dbReference type="InterPro" id="IPR036275">
    <property type="entry name" value="YdgH-like_sf"/>
</dbReference>
<dbReference type="SUPFAM" id="SSF159871">
    <property type="entry name" value="YdgH-like"/>
    <property type="match status" value="1"/>
</dbReference>
<evidence type="ECO:0000313" key="4">
    <source>
        <dbReference type="EMBL" id="TDN57657.1"/>
    </source>
</evidence>
<dbReference type="InterPro" id="IPR025543">
    <property type="entry name" value="Dodecin-like"/>
</dbReference>
<dbReference type="PANTHER" id="PTHR34156">
    <property type="entry name" value="OUTER MEMBRANE PROTEIN-RELATED-RELATED"/>
    <property type="match status" value="1"/>
</dbReference>
<accession>A0A4R6EGW1</accession>
<proteinExistence type="predicted"/>
<reference evidence="4 5" key="1">
    <citation type="submission" date="2019-03" db="EMBL/GenBank/DDBJ databases">
        <title>Genomic analyses of the natural microbiome of Caenorhabditis elegans.</title>
        <authorList>
            <person name="Samuel B."/>
        </authorList>
    </citation>
    <scope>NUCLEOTIDE SEQUENCE [LARGE SCALE GENOMIC DNA]</scope>
    <source>
        <strain evidence="4 5">BIGb0156</strain>
    </source>
</reference>
<evidence type="ECO:0000256" key="1">
    <source>
        <dbReference type="ARBA" id="ARBA00022729"/>
    </source>
</evidence>
<feature type="signal peptide" evidence="2">
    <location>
        <begin position="1"/>
        <end position="21"/>
    </location>
</feature>
<dbReference type="InterPro" id="IPR010854">
    <property type="entry name" value="YdgH/BhsA/McbA-like_dom"/>
</dbReference>
<gene>
    <name evidence="4" type="ORF">EC847_107141</name>
</gene>
<dbReference type="Gene3D" id="3.30.1660.10">
    <property type="entry name" value="Flavin-binding protein dodecin"/>
    <property type="match status" value="1"/>
</dbReference>
<protein>
    <submittedName>
        <fullName evidence="4">Uncharacterized protein DUF1471</fullName>
    </submittedName>
</protein>
<feature type="domain" description="YdgH/BhsA/McbA-like" evidence="3">
    <location>
        <begin position="35"/>
        <end position="90"/>
    </location>
</feature>
<sequence length="90" mass="9759">MMINKTFIFAALMAVSTLSFAATEIRDSQMADMHEKIGNVSVSVKNGTFEEAMAALSKEADQKGAGHYHITSLERTGMSADIRATAVIYK</sequence>
<keyword evidence="1 2" id="KW-0732">Signal</keyword>
<evidence type="ECO:0000259" key="3">
    <source>
        <dbReference type="Pfam" id="PF07338"/>
    </source>
</evidence>
<evidence type="ECO:0000313" key="5">
    <source>
        <dbReference type="Proteomes" id="UP000295530"/>
    </source>
</evidence>
<dbReference type="AlphaFoldDB" id="A0A4R6EGW1"/>
<name>A0A4R6EGW1_SCAGO</name>
<dbReference type="InterPro" id="IPR051096">
    <property type="entry name" value="BhsA/McbA_stress_biofilm_assoc"/>
</dbReference>
<dbReference type="RefSeq" id="WP_133461433.1">
    <property type="nucleotide sequence ID" value="NZ_CACSIW010000012.1"/>
</dbReference>
<feature type="chain" id="PRO_5020200479" evidence="2">
    <location>
        <begin position="22"/>
        <end position="90"/>
    </location>
</feature>